<dbReference type="NCBIfam" id="TIGR00277">
    <property type="entry name" value="HDIG"/>
    <property type="match status" value="1"/>
</dbReference>
<dbReference type="InterPro" id="IPR006675">
    <property type="entry name" value="HDIG_dom"/>
</dbReference>
<proteinExistence type="predicted"/>
<keyword evidence="4" id="KW-1185">Reference proteome</keyword>
<dbReference type="PANTHER" id="PTHR43155">
    <property type="entry name" value="CYCLIC DI-GMP PHOSPHODIESTERASE PA4108-RELATED"/>
    <property type="match status" value="1"/>
</dbReference>
<dbReference type="AlphaFoldDB" id="A0A348AHF8"/>
<accession>A0A348AHF8</accession>
<name>A0A348AHF8_9FIRM</name>
<dbReference type="RefSeq" id="WP_232035692.1">
    <property type="nucleotide sequence ID" value="NZ_AP018449.1"/>
</dbReference>
<dbReference type="Proteomes" id="UP000276437">
    <property type="component" value="Chromosome"/>
</dbReference>
<protein>
    <submittedName>
        <fullName evidence="3">Cyclic di-GMP phosphodiesterase response regulator RpfG</fullName>
        <ecNumber evidence="3">3.1.4.52</ecNumber>
    </submittedName>
</protein>
<dbReference type="PROSITE" id="PS51832">
    <property type="entry name" value="HD_GYP"/>
    <property type="match status" value="1"/>
</dbReference>
<dbReference type="Gene3D" id="1.10.3210.10">
    <property type="entry name" value="Hypothetical protein af1432"/>
    <property type="match status" value="1"/>
</dbReference>
<organism evidence="3 4">
    <name type="scientific">Methylomusa anaerophila</name>
    <dbReference type="NCBI Taxonomy" id="1930071"/>
    <lineage>
        <taxon>Bacteria</taxon>
        <taxon>Bacillati</taxon>
        <taxon>Bacillota</taxon>
        <taxon>Negativicutes</taxon>
        <taxon>Selenomonadales</taxon>
        <taxon>Sporomusaceae</taxon>
        <taxon>Methylomusa</taxon>
    </lineage>
</organism>
<feature type="domain" description="HD" evidence="1">
    <location>
        <begin position="149"/>
        <end position="262"/>
    </location>
</feature>
<dbReference type="InterPro" id="IPR006674">
    <property type="entry name" value="HD_domain"/>
</dbReference>
<evidence type="ECO:0000259" key="2">
    <source>
        <dbReference type="PROSITE" id="PS51832"/>
    </source>
</evidence>
<evidence type="ECO:0000313" key="4">
    <source>
        <dbReference type="Proteomes" id="UP000276437"/>
    </source>
</evidence>
<dbReference type="InterPro" id="IPR003607">
    <property type="entry name" value="HD/PDEase_dom"/>
</dbReference>
<dbReference type="PROSITE" id="PS51831">
    <property type="entry name" value="HD"/>
    <property type="match status" value="1"/>
</dbReference>
<dbReference type="PANTHER" id="PTHR43155:SF2">
    <property type="entry name" value="CYCLIC DI-GMP PHOSPHODIESTERASE PA4108"/>
    <property type="match status" value="1"/>
</dbReference>
<dbReference type="CDD" id="cd00077">
    <property type="entry name" value="HDc"/>
    <property type="match status" value="1"/>
</dbReference>
<dbReference type="Pfam" id="PF13487">
    <property type="entry name" value="HD_5"/>
    <property type="match status" value="1"/>
</dbReference>
<feature type="domain" description="HD-GYP" evidence="2">
    <location>
        <begin position="127"/>
        <end position="310"/>
    </location>
</feature>
<dbReference type="InterPro" id="IPR037522">
    <property type="entry name" value="HD_GYP_dom"/>
</dbReference>
<keyword evidence="3" id="KW-0378">Hydrolase</keyword>
<reference evidence="3 4" key="1">
    <citation type="journal article" date="2018" name="Int. J. Syst. Evol. Microbiol.">
        <title>Methylomusa anaerophila gen. nov., sp. nov., an anaerobic methanol-utilizing bacterium isolated from a microbial fuel cell.</title>
        <authorList>
            <person name="Amano N."/>
            <person name="Yamamuro A."/>
            <person name="Miyahara M."/>
            <person name="Kouzuma A."/>
            <person name="Abe T."/>
            <person name="Watanabe K."/>
        </authorList>
    </citation>
    <scope>NUCLEOTIDE SEQUENCE [LARGE SCALE GENOMIC DNA]</scope>
    <source>
        <strain evidence="3 4">MMFC1</strain>
    </source>
</reference>
<dbReference type="EMBL" id="AP018449">
    <property type="protein sequence ID" value="BBB90506.1"/>
    <property type="molecule type" value="Genomic_DNA"/>
</dbReference>
<dbReference type="GO" id="GO:0071111">
    <property type="term" value="F:cyclic-guanylate-specific phosphodiesterase activity"/>
    <property type="evidence" value="ECO:0007669"/>
    <property type="project" value="UniProtKB-EC"/>
</dbReference>
<dbReference type="KEGG" id="mana:MAMMFC1_01157"/>
<sequence length="361" mass="39774">MPTKMIAVKDLTPGMIIGEPVLSASGKVLLGQYISITPKITALLAMWDINYVYIKVEDGIEPAAIQTIDNQPSDPSPLDLSDECQKFFNEYDNIVTTAAQSFEFIRGQKQVPVQELKDTSFSIYSTVLANGSAALDYLLVSDYTIADKVSRHSVMVAFISSIIGRQLKLSVDEIHILILAGLLHDVGKFIVANDNNSNGPQAHVINGAKLLRTVPGLPREVVVSALQHHEYMDGSGFPLGLTSEKIYLFARIIAIANIFHHQTYDEEFSNPFPALDYLSKDMFGKLDPAICQPFIRQVRDSLINSPVLLNDGRVVQVVFFNPSHDYSPVVKTQCGTVIDLGTSKNIHIKRVVAPEYLANAN</sequence>
<gene>
    <name evidence="3" type="primary">rpfG_5</name>
    <name evidence="3" type="ORF">MAMMFC1_01157</name>
</gene>
<evidence type="ECO:0000259" key="1">
    <source>
        <dbReference type="PROSITE" id="PS51831"/>
    </source>
</evidence>
<evidence type="ECO:0000313" key="3">
    <source>
        <dbReference type="EMBL" id="BBB90506.1"/>
    </source>
</evidence>
<dbReference type="EC" id="3.1.4.52" evidence="3"/>
<dbReference type="SUPFAM" id="SSF109604">
    <property type="entry name" value="HD-domain/PDEase-like"/>
    <property type="match status" value="1"/>
</dbReference>